<evidence type="ECO:0000313" key="3">
    <source>
        <dbReference type="Proteomes" id="UP000216885"/>
    </source>
</evidence>
<feature type="compositionally biased region" description="Low complexity" evidence="1">
    <location>
        <begin position="233"/>
        <end position="263"/>
    </location>
</feature>
<evidence type="ECO:0000313" key="2">
    <source>
        <dbReference type="EMBL" id="OZI56475.1"/>
    </source>
</evidence>
<organism evidence="2 3">
    <name type="scientific">Bordetella genomosp. 4</name>
    <dbReference type="NCBI Taxonomy" id="463044"/>
    <lineage>
        <taxon>Bacteria</taxon>
        <taxon>Pseudomonadati</taxon>
        <taxon>Pseudomonadota</taxon>
        <taxon>Betaproteobacteria</taxon>
        <taxon>Burkholderiales</taxon>
        <taxon>Alcaligenaceae</taxon>
        <taxon>Bordetella</taxon>
    </lineage>
</organism>
<dbReference type="Proteomes" id="UP000216885">
    <property type="component" value="Unassembled WGS sequence"/>
</dbReference>
<protein>
    <recommendedName>
        <fullName evidence="4">DUF2242 domain-containing protein</fullName>
    </recommendedName>
</protein>
<dbReference type="RefSeq" id="WP_094821688.1">
    <property type="nucleotide sequence ID" value="NZ_NEVO01000008.1"/>
</dbReference>
<feature type="region of interest" description="Disordered" evidence="1">
    <location>
        <begin position="201"/>
        <end position="263"/>
    </location>
</feature>
<accession>A0A261U4D1</accession>
<reference evidence="2 3" key="1">
    <citation type="submission" date="2017-05" db="EMBL/GenBank/DDBJ databases">
        <title>Complete and WGS of Bordetella genogroups.</title>
        <authorList>
            <person name="Spilker T."/>
            <person name="LiPuma J."/>
        </authorList>
    </citation>
    <scope>NUCLEOTIDE SEQUENCE [LARGE SCALE GENOMIC DNA]</scope>
    <source>
        <strain evidence="2 3">AU9919</strain>
    </source>
</reference>
<keyword evidence="3" id="KW-1185">Reference proteome</keyword>
<dbReference type="OrthoDB" id="8588389at2"/>
<proteinExistence type="predicted"/>
<dbReference type="EMBL" id="NEVQ01000013">
    <property type="protein sequence ID" value="OZI56475.1"/>
    <property type="molecule type" value="Genomic_DNA"/>
</dbReference>
<gene>
    <name evidence="2" type="ORF">CAL20_13685</name>
</gene>
<evidence type="ECO:0000256" key="1">
    <source>
        <dbReference type="SAM" id="MobiDB-lite"/>
    </source>
</evidence>
<dbReference type="InterPro" id="IPR018718">
    <property type="entry name" value="DUF2242"/>
</dbReference>
<dbReference type="AlphaFoldDB" id="A0A261U4D1"/>
<comment type="caution">
    <text evidence="2">The sequence shown here is derived from an EMBL/GenBank/DDBJ whole genome shotgun (WGS) entry which is preliminary data.</text>
</comment>
<name>A0A261U4D1_9BORD</name>
<evidence type="ECO:0008006" key="4">
    <source>
        <dbReference type="Google" id="ProtNLM"/>
    </source>
</evidence>
<dbReference type="Pfam" id="PF10001">
    <property type="entry name" value="DUF2242"/>
    <property type="match status" value="1"/>
</dbReference>
<sequence>MNPCHYQGFTAMRLPPIRPTAPQYSSLAGRAGLLASVVLLTACAPTPTIDERDSFTQESTYSHRFAATSSQAACEAGRRALLGQGYIIDKAESNQVSGHKNYQDQENDNQHGQILFNVNCTTSGPNEATVYANALRELYTMKRSSNSASVGLSVLGSVSMPLGASDDSLVKTSSETISRGVFYEGFFQQLEQNLTSAKAAIDSGTTPGQNPKAADAAAKQQIEKPGLPVTPIKTAPEQTTSPTTTQPAKPASTDSSTAPASGQ</sequence>